<sequence length="115" mass="13184">MTEETEPWDFEHQQAETVLTLRELLAETDLTEGMEITLDLQFQPGPEADAEGFLRKLKMFGYRAEQVEDADAPFVEAQVDGVRLSADDIWRHEERTTRLALIHGYTADGWGFLEP</sequence>
<proteinExistence type="predicted"/>
<organism evidence="2 3">
    <name type="scientific">Halovulum dunhuangense</name>
    <dbReference type="NCBI Taxonomy" id="1505036"/>
    <lineage>
        <taxon>Bacteria</taxon>
        <taxon>Pseudomonadati</taxon>
        <taxon>Pseudomonadota</taxon>
        <taxon>Alphaproteobacteria</taxon>
        <taxon>Rhodobacterales</taxon>
        <taxon>Paracoccaceae</taxon>
        <taxon>Halovulum</taxon>
    </lineage>
</organism>
<protein>
    <recommendedName>
        <fullName evidence="1">Regulator of ribonuclease activity B domain-containing protein</fullName>
    </recommendedName>
</protein>
<dbReference type="AlphaFoldDB" id="A0A849L4D6"/>
<dbReference type="EMBL" id="JABFBC010000002">
    <property type="protein sequence ID" value="NNU81216.1"/>
    <property type="molecule type" value="Genomic_DNA"/>
</dbReference>
<dbReference type="RefSeq" id="WP_171325970.1">
    <property type="nucleotide sequence ID" value="NZ_JABFBC010000002.1"/>
</dbReference>
<evidence type="ECO:0000313" key="2">
    <source>
        <dbReference type="EMBL" id="NNU81216.1"/>
    </source>
</evidence>
<keyword evidence="3" id="KW-1185">Reference proteome</keyword>
<dbReference type="Proteomes" id="UP000572377">
    <property type="component" value="Unassembled WGS sequence"/>
</dbReference>
<gene>
    <name evidence="2" type="ORF">HMH01_12290</name>
</gene>
<reference evidence="2 3" key="1">
    <citation type="submission" date="2020-05" db="EMBL/GenBank/DDBJ databases">
        <title>Gimesia benthica sp. nov., a novel planctomycete isolated from a deep-sea water sample of the Northwest Indian Ocean.</title>
        <authorList>
            <person name="Wang J."/>
            <person name="Ruan C."/>
            <person name="Song L."/>
            <person name="Zhu Y."/>
            <person name="Li A."/>
            <person name="Zheng X."/>
            <person name="Wang L."/>
            <person name="Lu Z."/>
            <person name="Huang Y."/>
            <person name="Du W."/>
            <person name="Zhou Y."/>
            <person name="Huang L."/>
            <person name="Dai X."/>
        </authorList>
    </citation>
    <scope>NUCLEOTIDE SEQUENCE [LARGE SCALE GENOMIC DNA]</scope>
    <source>
        <strain evidence="2 3">YYQ-30</strain>
    </source>
</reference>
<dbReference type="InterPro" id="IPR009671">
    <property type="entry name" value="RraB_dom"/>
</dbReference>
<name>A0A849L4D6_9RHOB</name>
<comment type="caution">
    <text evidence="2">The sequence shown here is derived from an EMBL/GenBank/DDBJ whole genome shotgun (WGS) entry which is preliminary data.</text>
</comment>
<accession>A0A849L4D6</accession>
<evidence type="ECO:0000313" key="3">
    <source>
        <dbReference type="Proteomes" id="UP000572377"/>
    </source>
</evidence>
<evidence type="ECO:0000259" key="1">
    <source>
        <dbReference type="Pfam" id="PF06877"/>
    </source>
</evidence>
<dbReference type="Pfam" id="PF06877">
    <property type="entry name" value="RraB"/>
    <property type="match status" value="1"/>
</dbReference>
<feature type="domain" description="Regulator of ribonuclease activity B" evidence="1">
    <location>
        <begin position="20"/>
        <end position="111"/>
    </location>
</feature>